<comment type="caution">
    <text evidence="1">The sequence shown here is derived from an EMBL/GenBank/DDBJ whole genome shotgun (WGS) entry which is preliminary data.</text>
</comment>
<dbReference type="AlphaFoldDB" id="A0A5B0P129"/>
<reference evidence="1 2" key="1">
    <citation type="submission" date="2019-05" db="EMBL/GenBank/DDBJ databases">
        <title>Emergence of the Ug99 lineage of the wheat stem rust pathogen through somatic hybridization.</title>
        <authorList>
            <person name="Li F."/>
            <person name="Upadhyaya N.M."/>
            <person name="Sperschneider J."/>
            <person name="Matny O."/>
            <person name="Nguyen-Phuc H."/>
            <person name="Mago R."/>
            <person name="Raley C."/>
            <person name="Miller M.E."/>
            <person name="Silverstein K.A.T."/>
            <person name="Henningsen E."/>
            <person name="Hirsch C.D."/>
            <person name="Visser B."/>
            <person name="Pretorius Z.A."/>
            <person name="Steffenson B.J."/>
            <person name="Schwessinger B."/>
            <person name="Dodds P.N."/>
            <person name="Figueroa M."/>
        </authorList>
    </citation>
    <scope>NUCLEOTIDE SEQUENCE [LARGE SCALE GENOMIC DNA]</scope>
    <source>
        <strain evidence="1 2">Ug99</strain>
    </source>
</reference>
<name>A0A5B0P129_PUCGR</name>
<dbReference type="Proteomes" id="UP000325313">
    <property type="component" value="Unassembled WGS sequence"/>
</dbReference>
<proteinExistence type="predicted"/>
<evidence type="ECO:0000313" key="1">
    <source>
        <dbReference type="EMBL" id="KAA1095287.1"/>
    </source>
</evidence>
<evidence type="ECO:0000313" key="2">
    <source>
        <dbReference type="Proteomes" id="UP000325313"/>
    </source>
</evidence>
<sequence length="141" mass="14822">MRFVGDSCECMSAASHGCVVSQDPVFGARQEDDGGEPSISACSYHRFPPLLLPPSLLLLPGTPKARPEIVSSGPAGAPNAVIVLAITVLLRFLLSASKSLLSHALGFFITSVVLGSNRATEKLTRIRIFAPPPSSLVQHTS</sequence>
<gene>
    <name evidence="1" type="ORF">PGTUg99_014229</name>
</gene>
<organism evidence="1 2">
    <name type="scientific">Puccinia graminis f. sp. tritici</name>
    <dbReference type="NCBI Taxonomy" id="56615"/>
    <lineage>
        <taxon>Eukaryota</taxon>
        <taxon>Fungi</taxon>
        <taxon>Dikarya</taxon>
        <taxon>Basidiomycota</taxon>
        <taxon>Pucciniomycotina</taxon>
        <taxon>Pucciniomycetes</taxon>
        <taxon>Pucciniales</taxon>
        <taxon>Pucciniaceae</taxon>
        <taxon>Puccinia</taxon>
    </lineage>
</organism>
<protein>
    <submittedName>
        <fullName evidence="1">Uncharacterized protein</fullName>
    </submittedName>
</protein>
<accession>A0A5B0P129</accession>
<dbReference type="EMBL" id="VDEP01000372">
    <property type="protein sequence ID" value="KAA1095287.1"/>
    <property type="molecule type" value="Genomic_DNA"/>
</dbReference>